<reference evidence="9" key="1">
    <citation type="journal article" date="2019" name="Int. J. Syst. Evol. Microbiol.">
        <title>The Global Catalogue of Microorganisms (GCM) 10K type strain sequencing project: providing services to taxonomists for standard genome sequencing and annotation.</title>
        <authorList>
            <consortium name="The Broad Institute Genomics Platform"/>
            <consortium name="The Broad Institute Genome Sequencing Center for Infectious Disease"/>
            <person name="Wu L."/>
            <person name="Ma J."/>
        </authorList>
    </citation>
    <scope>NUCLEOTIDE SEQUENCE [LARGE SCALE GENOMIC DNA]</scope>
    <source>
        <strain evidence="9">CGMCC 1.16619</strain>
    </source>
</reference>
<keyword evidence="3 5" id="KW-1133">Transmembrane helix</keyword>
<evidence type="ECO:0000259" key="7">
    <source>
        <dbReference type="Pfam" id="PF19358"/>
    </source>
</evidence>
<feature type="transmembrane region" description="Helical" evidence="5">
    <location>
        <begin position="7"/>
        <end position="31"/>
    </location>
</feature>
<feature type="transmembrane region" description="Helical" evidence="5">
    <location>
        <begin position="106"/>
        <end position="122"/>
    </location>
</feature>
<keyword evidence="8" id="KW-0436">Ligase</keyword>
<dbReference type="InterPro" id="IPR051533">
    <property type="entry name" value="WaaL-like"/>
</dbReference>
<dbReference type="InterPro" id="IPR017528">
    <property type="entry name" value="CHP03097O-antigen_lig-rel"/>
</dbReference>
<evidence type="ECO:0000256" key="2">
    <source>
        <dbReference type="ARBA" id="ARBA00022692"/>
    </source>
</evidence>
<feature type="transmembrane region" description="Helical" evidence="5">
    <location>
        <begin position="193"/>
        <end position="214"/>
    </location>
</feature>
<dbReference type="Proteomes" id="UP001596114">
    <property type="component" value="Unassembled WGS sequence"/>
</dbReference>
<accession>A0ABW0QHX4</accession>
<keyword evidence="2 5" id="KW-0812">Transmembrane</keyword>
<evidence type="ECO:0000256" key="1">
    <source>
        <dbReference type="ARBA" id="ARBA00004141"/>
    </source>
</evidence>
<keyword evidence="4 5" id="KW-0472">Membrane</keyword>
<keyword evidence="9" id="KW-1185">Reference proteome</keyword>
<comment type="caution">
    <text evidence="8">The sequence shown here is derived from an EMBL/GenBank/DDBJ whole genome shotgun (WGS) entry which is preliminary data.</text>
</comment>
<dbReference type="EMBL" id="JBHSNF010000001">
    <property type="protein sequence ID" value="MFC5524283.1"/>
    <property type="molecule type" value="Genomic_DNA"/>
</dbReference>
<feature type="domain" description="DUF5935" evidence="7">
    <location>
        <begin position="1"/>
        <end position="186"/>
    </location>
</feature>
<proteinExistence type="predicted"/>
<evidence type="ECO:0000256" key="5">
    <source>
        <dbReference type="SAM" id="Phobius"/>
    </source>
</evidence>
<sequence length="441" mass="48929">MRDIALALFIFGMIPIMLMRPYVGLLVWSWLGYMNPHRLTYGFAYGFPWVMLIAVITLLSLWVSKESKRIPRSTVSVLLVLFLLWTGFTTFFAVVPDVAWQRWQDFAKTLVLVFATLMLVNTRERMHWLVWVIVVSLGFYGIKGGVFTIVQGGTNHVLGPAGSFIADNNDLAQALCMVLPLMRYLQLQTSKKLVKVGLGLAMFLTGVAILGTYSRGGLVAFTVVSATLFLKSRRMITLAIALVAVGMTAYNFMPAQWMKRMDTIQNAGQVNSFQTRVQSWEFAANVTLHRPLVGGGFNVSESNAMWGRYGPEGAKPRAIHSVYFRVLGEQGLPGIVLFIALLVASWRYCAKVRRRTRKVPAEKWAFDLASMLQVSLLAFMTAGLATTSSYFDMSYQIMAMCAILHGLVIAKVAATAAHRTVDPSLPRLPAGETLLNSSSTK</sequence>
<feature type="transmembrane region" description="Helical" evidence="5">
    <location>
        <begin position="371"/>
        <end position="391"/>
    </location>
</feature>
<feature type="transmembrane region" description="Helical" evidence="5">
    <location>
        <begin position="43"/>
        <end position="63"/>
    </location>
</feature>
<evidence type="ECO:0000256" key="4">
    <source>
        <dbReference type="ARBA" id="ARBA00023136"/>
    </source>
</evidence>
<evidence type="ECO:0000256" key="3">
    <source>
        <dbReference type="ARBA" id="ARBA00022989"/>
    </source>
</evidence>
<dbReference type="NCBIfam" id="TIGR03097">
    <property type="entry name" value="PEP_O_lig_1"/>
    <property type="match status" value="1"/>
</dbReference>
<gene>
    <name evidence="8" type="ORF">ACFPPA_00865</name>
</gene>
<dbReference type="Pfam" id="PF04932">
    <property type="entry name" value="Wzy_C"/>
    <property type="match status" value="1"/>
</dbReference>
<dbReference type="InterPro" id="IPR007016">
    <property type="entry name" value="O-antigen_ligase-rel_domated"/>
</dbReference>
<comment type="subcellular location">
    <subcellularLocation>
        <location evidence="1">Membrane</location>
        <topology evidence="1">Multi-pass membrane protein</topology>
    </subcellularLocation>
</comment>
<evidence type="ECO:0000313" key="8">
    <source>
        <dbReference type="EMBL" id="MFC5524283.1"/>
    </source>
</evidence>
<feature type="domain" description="O-antigen ligase-related" evidence="6">
    <location>
        <begin position="200"/>
        <end position="339"/>
    </location>
</feature>
<feature type="transmembrane region" description="Helical" evidence="5">
    <location>
        <begin position="397"/>
        <end position="417"/>
    </location>
</feature>
<dbReference type="InterPro" id="IPR045979">
    <property type="entry name" value="DUF5935"/>
</dbReference>
<feature type="transmembrane region" description="Helical" evidence="5">
    <location>
        <begin position="75"/>
        <end position="94"/>
    </location>
</feature>
<dbReference type="GO" id="GO:0016874">
    <property type="term" value="F:ligase activity"/>
    <property type="evidence" value="ECO:0007669"/>
    <property type="project" value="UniProtKB-KW"/>
</dbReference>
<name>A0ABW0QHX4_9GAMM</name>
<feature type="transmembrane region" description="Helical" evidence="5">
    <location>
        <begin position="235"/>
        <end position="253"/>
    </location>
</feature>
<feature type="transmembrane region" description="Helical" evidence="5">
    <location>
        <begin position="331"/>
        <end position="350"/>
    </location>
</feature>
<organism evidence="8 9">
    <name type="scientific">Rhodanobacter ginsengisoli</name>
    <dbReference type="NCBI Taxonomy" id="418646"/>
    <lineage>
        <taxon>Bacteria</taxon>
        <taxon>Pseudomonadati</taxon>
        <taxon>Pseudomonadota</taxon>
        <taxon>Gammaproteobacteria</taxon>
        <taxon>Lysobacterales</taxon>
        <taxon>Rhodanobacteraceae</taxon>
        <taxon>Rhodanobacter</taxon>
    </lineage>
</organism>
<dbReference type="Pfam" id="PF19358">
    <property type="entry name" value="DUF5935"/>
    <property type="match status" value="1"/>
</dbReference>
<evidence type="ECO:0000259" key="6">
    <source>
        <dbReference type="Pfam" id="PF04932"/>
    </source>
</evidence>
<evidence type="ECO:0000313" key="9">
    <source>
        <dbReference type="Proteomes" id="UP001596114"/>
    </source>
</evidence>
<dbReference type="PANTHER" id="PTHR37422:SF13">
    <property type="entry name" value="LIPOPOLYSACCHARIDE BIOSYNTHESIS PROTEIN PA4999-RELATED"/>
    <property type="match status" value="1"/>
</dbReference>
<dbReference type="PANTHER" id="PTHR37422">
    <property type="entry name" value="TEICHURONIC ACID BIOSYNTHESIS PROTEIN TUAE"/>
    <property type="match status" value="1"/>
</dbReference>
<feature type="transmembrane region" description="Helical" evidence="5">
    <location>
        <begin position="129"/>
        <end position="150"/>
    </location>
</feature>
<dbReference type="RefSeq" id="WP_377316336.1">
    <property type="nucleotide sequence ID" value="NZ_JBHSNF010000001.1"/>
</dbReference>
<protein>
    <submittedName>
        <fullName evidence="8">O-glycosylation ligase, exosortase A system-associated</fullName>
    </submittedName>
</protein>